<dbReference type="Proteomes" id="UP001597199">
    <property type="component" value="Unassembled WGS sequence"/>
</dbReference>
<gene>
    <name evidence="5" type="ORF">ACFQ41_12420</name>
</gene>
<dbReference type="InterPro" id="IPR007560">
    <property type="entry name" value="Restrct_endonuc_IV_Mrr"/>
</dbReference>
<dbReference type="Pfam" id="PF04471">
    <property type="entry name" value="Mrr_cat"/>
    <property type="match status" value="1"/>
</dbReference>
<keyword evidence="5" id="KW-0540">Nuclease</keyword>
<protein>
    <submittedName>
        <fullName evidence="5">Restriction endonuclease</fullName>
        <ecNumber evidence="5">3.1.21.-</ecNumber>
    </submittedName>
</protein>
<dbReference type="GO" id="GO:0016787">
    <property type="term" value="F:hydrolase activity"/>
    <property type="evidence" value="ECO:0007669"/>
    <property type="project" value="UniProtKB-KW"/>
</dbReference>
<evidence type="ECO:0000313" key="5">
    <source>
        <dbReference type="EMBL" id="MFD1400114.1"/>
    </source>
</evidence>
<evidence type="ECO:0000313" key="6">
    <source>
        <dbReference type="Proteomes" id="UP001597199"/>
    </source>
</evidence>
<dbReference type="InterPro" id="IPR011335">
    <property type="entry name" value="Restrct_endonuc-II-like"/>
</dbReference>
<dbReference type="RefSeq" id="WP_204118382.1">
    <property type="nucleotide sequence ID" value="NZ_BOLV01000004.1"/>
</dbReference>
<keyword evidence="5" id="KW-0255">Endonuclease</keyword>
<feature type="domain" description="Restriction system protein Mrr-like N-terminal" evidence="4">
    <location>
        <begin position="18"/>
        <end position="103"/>
    </location>
</feature>
<dbReference type="GO" id="GO:0004519">
    <property type="term" value="F:endonuclease activity"/>
    <property type="evidence" value="ECO:0007669"/>
    <property type="project" value="UniProtKB-KW"/>
</dbReference>
<name>A0ABW4BI09_9LACO</name>
<dbReference type="InterPro" id="IPR011856">
    <property type="entry name" value="tRNA_endonuc-like_dom_sf"/>
</dbReference>
<dbReference type="SUPFAM" id="SSF52980">
    <property type="entry name" value="Restriction endonuclease-like"/>
    <property type="match status" value="1"/>
</dbReference>
<dbReference type="PANTHER" id="PTHR30015:SF7">
    <property type="entry name" value="TYPE IV METHYL-DIRECTED RESTRICTION ENZYME ECOKMRR"/>
    <property type="match status" value="1"/>
</dbReference>
<organism evidence="5 6">
    <name type="scientific">Lacticaseibacillus suilingensis</name>
    <dbReference type="NCBI Taxonomy" id="2799577"/>
    <lineage>
        <taxon>Bacteria</taxon>
        <taxon>Bacillati</taxon>
        <taxon>Bacillota</taxon>
        <taxon>Bacilli</taxon>
        <taxon>Lactobacillales</taxon>
        <taxon>Lactobacillaceae</taxon>
        <taxon>Lacticaseibacillus</taxon>
    </lineage>
</organism>
<evidence type="ECO:0000259" key="4">
    <source>
        <dbReference type="Pfam" id="PF14338"/>
    </source>
</evidence>
<dbReference type="InterPro" id="IPR052906">
    <property type="entry name" value="Type_IV_Methyl-Rstrct_Enzyme"/>
</dbReference>
<proteinExistence type="predicted"/>
<keyword evidence="1 5" id="KW-0378">Hydrolase</keyword>
<dbReference type="PANTHER" id="PTHR30015">
    <property type="entry name" value="MRR RESTRICTION SYSTEM PROTEIN"/>
    <property type="match status" value="1"/>
</dbReference>
<feature type="region of interest" description="Disordered" evidence="2">
    <location>
        <begin position="125"/>
        <end position="144"/>
    </location>
</feature>
<sequence length="315" mass="35652">MYNYKQLKLGKHGLPTWDGLIPVVMQLAGEQEAWRGQELIKETANAIALPPNLRNQTYEKYPDNNIIEDRVTWALSDLAISGLLVRPRRGTYRITELGKRLISQYGVNLSAKEIHAQEAYKAHQRELKQRKVKSSDESRHEDDAPVTYKIDEIQRQIENYNSEIAADLLERIREAEPGFFENLVADLLSRMGYQGPEGKTMVTPQSRDGGIDGIINQDPLGTSTVYFQAKRYAADNIVQRPAIQGFYGALSSVHADRGVFISTSSFSEGAKEQAKSFSIVLIDGIRLTQLLLHYHVGVQAKKNYDLFQIDEDYFS</sequence>
<dbReference type="InterPro" id="IPR025745">
    <property type="entry name" value="Mrr-like_N_dom"/>
</dbReference>
<evidence type="ECO:0000259" key="3">
    <source>
        <dbReference type="Pfam" id="PF04471"/>
    </source>
</evidence>
<feature type="domain" description="Restriction endonuclease type IV Mrr" evidence="3">
    <location>
        <begin position="172"/>
        <end position="291"/>
    </location>
</feature>
<evidence type="ECO:0000256" key="1">
    <source>
        <dbReference type="ARBA" id="ARBA00022801"/>
    </source>
</evidence>
<keyword evidence="6" id="KW-1185">Reference proteome</keyword>
<accession>A0ABW4BI09</accession>
<dbReference type="EMBL" id="JBHTOA010000048">
    <property type="protein sequence ID" value="MFD1400114.1"/>
    <property type="molecule type" value="Genomic_DNA"/>
</dbReference>
<reference evidence="6" key="1">
    <citation type="journal article" date="2019" name="Int. J. Syst. Evol. Microbiol.">
        <title>The Global Catalogue of Microorganisms (GCM) 10K type strain sequencing project: providing services to taxonomists for standard genome sequencing and annotation.</title>
        <authorList>
            <consortium name="The Broad Institute Genomics Platform"/>
            <consortium name="The Broad Institute Genome Sequencing Center for Infectious Disease"/>
            <person name="Wu L."/>
            <person name="Ma J."/>
        </authorList>
    </citation>
    <scope>NUCLEOTIDE SEQUENCE [LARGE SCALE GENOMIC DNA]</scope>
    <source>
        <strain evidence="6">CCM 9110</strain>
    </source>
</reference>
<dbReference type="Pfam" id="PF14338">
    <property type="entry name" value="Mrr_N"/>
    <property type="match status" value="1"/>
</dbReference>
<evidence type="ECO:0000256" key="2">
    <source>
        <dbReference type="SAM" id="MobiDB-lite"/>
    </source>
</evidence>
<dbReference type="Gene3D" id="3.40.1350.10">
    <property type="match status" value="1"/>
</dbReference>
<comment type="caution">
    <text evidence="5">The sequence shown here is derived from an EMBL/GenBank/DDBJ whole genome shotgun (WGS) entry which is preliminary data.</text>
</comment>
<dbReference type="EC" id="3.1.21.-" evidence="5"/>